<name>A0A6B3LBG5_9BACT</name>
<accession>A0A6B3LBG5</accession>
<protein>
    <submittedName>
        <fullName evidence="1">Type II secretion system protein</fullName>
    </submittedName>
</protein>
<dbReference type="KEGG" id="soa:G3M56_011400"/>
<reference evidence="1 2" key="1">
    <citation type="submission" date="2020-12" db="EMBL/GenBank/DDBJ databases">
        <title>Sulforoseuscoccus oceanibium gen. nov., sp. nov., a representative of the phylum Verrucomicrobia with special cytoplasmic membrane, and proposal of Sulforoseuscoccusaceae fam. nov.</title>
        <authorList>
            <person name="Xi F."/>
        </authorList>
    </citation>
    <scope>NUCLEOTIDE SEQUENCE [LARGE SCALE GENOMIC DNA]</scope>
    <source>
        <strain evidence="1 2">T37</strain>
    </source>
</reference>
<dbReference type="SUPFAM" id="SSF54523">
    <property type="entry name" value="Pili subunits"/>
    <property type="match status" value="1"/>
</dbReference>
<dbReference type="EMBL" id="CP066776">
    <property type="protein sequence ID" value="QQL44480.1"/>
    <property type="molecule type" value="Genomic_DNA"/>
</dbReference>
<evidence type="ECO:0000313" key="1">
    <source>
        <dbReference type="EMBL" id="QQL44480.1"/>
    </source>
</evidence>
<dbReference type="InterPro" id="IPR045584">
    <property type="entry name" value="Pilin-like"/>
</dbReference>
<proteinExistence type="predicted"/>
<dbReference type="AlphaFoldDB" id="A0A6B3LBG5"/>
<dbReference type="Gene3D" id="3.30.700.10">
    <property type="entry name" value="Glycoprotein, Type 4 Pilin"/>
    <property type="match status" value="1"/>
</dbReference>
<keyword evidence="2" id="KW-1185">Reference proteome</keyword>
<sequence>MKKNTLRKNKGMTLLELTIVILVLLTLIGVLFFGAQAYKEGSDRTACVLNIRNVQLAMRSYVNLNGIPQDTAMSQGDFIGTGKFLEALPECPGGGTYTLDLGTEVPAAGDVVTTCSLNASKNHDPQWDGSGLDASKTGDW</sequence>
<evidence type="ECO:0000313" key="2">
    <source>
        <dbReference type="Proteomes" id="UP000475117"/>
    </source>
</evidence>
<dbReference type="Proteomes" id="UP000475117">
    <property type="component" value="Chromosome"/>
</dbReference>
<gene>
    <name evidence="1" type="ORF">G3M56_011400</name>
</gene>
<organism evidence="1 2">
    <name type="scientific">Sulfuriroseicoccus oceanibius</name>
    <dbReference type="NCBI Taxonomy" id="2707525"/>
    <lineage>
        <taxon>Bacteria</taxon>
        <taxon>Pseudomonadati</taxon>
        <taxon>Verrucomicrobiota</taxon>
        <taxon>Verrucomicrobiia</taxon>
        <taxon>Verrucomicrobiales</taxon>
        <taxon>Verrucomicrobiaceae</taxon>
        <taxon>Sulfuriroseicoccus</taxon>
    </lineage>
</organism>
<dbReference type="RefSeq" id="WP_164363616.1">
    <property type="nucleotide sequence ID" value="NZ_CP066776.1"/>
</dbReference>